<evidence type="ECO:0000313" key="7">
    <source>
        <dbReference type="EMBL" id="UUM29562.1"/>
    </source>
</evidence>
<dbReference type="NCBIfam" id="TIGR03864">
    <property type="entry name" value="PQQ_ABC_ATP"/>
    <property type="match status" value="1"/>
</dbReference>
<dbReference type="Proteomes" id="UP001058602">
    <property type="component" value="Chromosome 1"/>
</dbReference>
<keyword evidence="3" id="KW-0536">Nodulation</keyword>
<name>A0ABY5LEQ0_9VIBR</name>
<dbReference type="InterPro" id="IPR027417">
    <property type="entry name" value="P-loop_NTPase"/>
</dbReference>
<dbReference type="Pfam" id="PF00005">
    <property type="entry name" value="ABC_tran"/>
    <property type="match status" value="1"/>
</dbReference>
<evidence type="ECO:0000256" key="2">
    <source>
        <dbReference type="ARBA" id="ARBA00022448"/>
    </source>
</evidence>
<dbReference type="RefSeq" id="WP_257083352.1">
    <property type="nucleotide sequence ID" value="NZ_CP102096.1"/>
</dbReference>
<accession>A0ABY5LEQ0</accession>
<protein>
    <submittedName>
        <fullName evidence="7">ATP-binding cassette domain-containing protein</fullName>
    </submittedName>
</protein>
<dbReference type="InterPro" id="IPR050763">
    <property type="entry name" value="ABC_transporter_ATP-binding"/>
</dbReference>
<comment type="similarity">
    <text evidence="1">Belongs to the ABC transporter superfamily.</text>
</comment>
<dbReference type="GO" id="GO:0005524">
    <property type="term" value="F:ATP binding"/>
    <property type="evidence" value="ECO:0007669"/>
    <property type="project" value="UniProtKB-KW"/>
</dbReference>
<sequence length="242" mass="26882">MTLKVTDLSYDYGRQPVLKQVSLQLNSGVNVLLGPNGAGKSTLFSLLTGLYVSKQGDIAYGDLSLTKQPRAVRALLGVVFQQSTLDLDLTVKQNLLYHASLHGLSAKQALANIDDILTDLKLSQRLSDRVRTLNGGHRRRLEIARALMHQPKYLLLDEPTVGLDNESRQLIIGHIRKLAQARGICVVWTTHLMDEVCEQDNLIVLNRGEVKAQGICAELCCTHKAEQVYQLYHILTDSAEIM</sequence>
<keyword evidence="2" id="KW-0813">Transport</keyword>
<keyword evidence="4" id="KW-0547">Nucleotide-binding</keyword>
<keyword evidence="8" id="KW-1185">Reference proteome</keyword>
<organism evidence="7 8">
    <name type="scientific">Vibrio japonicus</name>
    <dbReference type="NCBI Taxonomy" id="1824638"/>
    <lineage>
        <taxon>Bacteria</taxon>
        <taxon>Pseudomonadati</taxon>
        <taxon>Pseudomonadota</taxon>
        <taxon>Gammaproteobacteria</taxon>
        <taxon>Vibrionales</taxon>
        <taxon>Vibrionaceae</taxon>
        <taxon>Vibrio</taxon>
    </lineage>
</organism>
<dbReference type="PROSITE" id="PS50893">
    <property type="entry name" value="ABC_TRANSPORTER_2"/>
    <property type="match status" value="1"/>
</dbReference>
<evidence type="ECO:0000313" key="8">
    <source>
        <dbReference type="Proteomes" id="UP001058602"/>
    </source>
</evidence>
<feature type="domain" description="ABC transporter" evidence="6">
    <location>
        <begin position="3"/>
        <end position="232"/>
    </location>
</feature>
<dbReference type="InterPro" id="IPR003593">
    <property type="entry name" value="AAA+_ATPase"/>
</dbReference>
<dbReference type="EMBL" id="CP102096">
    <property type="protein sequence ID" value="UUM29562.1"/>
    <property type="molecule type" value="Genomic_DNA"/>
</dbReference>
<dbReference type="PANTHER" id="PTHR42711">
    <property type="entry name" value="ABC TRANSPORTER ATP-BINDING PROTEIN"/>
    <property type="match status" value="1"/>
</dbReference>
<evidence type="ECO:0000259" key="6">
    <source>
        <dbReference type="PROSITE" id="PS50893"/>
    </source>
</evidence>
<dbReference type="Gene3D" id="3.40.50.300">
    <property type="entry name" value="P-loop containing nucleotide triphosphate hydrolases"/>
    <property type="match status" value="1"/>
</dbReference>
<evidence type="ECO:0000256" key="1">
    <source>
        <dbReference type="ARBA" id="ARBA00005417"/>
    </source>
</evidence>
<reference evidence="7" key="1">
    <citation type="submission" date="2022-07" db="EMBL/GenBank/DDBJ databases">
        <title>Complete genome of Vibrio japonicus strain JCM 31412T and phylogenomic assessment of the Nereis clade of the genus Vibrio.</title>
        <authorList>
            <person name="Shlafstein M.D."/>
            <person name="Emsley S.A."/>
            <person name="Ushijima B."/>
            <person name="Videau P."/>
            <person name="Saw J.H."/>
        </authorList>
    </citation>
    <scope>NUCLEOTIDE SEQUENCE</scope>
    <source>
        <strain evidence="7">JCM 31412</strain>
    </source>
</reference>
<evidence type="ECO:0000256" key="4">
    <source>
        <dbReference type="ARBA" id="ARBA00022741"/>
    </source>
</evidence>
<gene>
    <name evidence="7" type="ORF">NP165_07475</name>
</gene>
<evidence type="ECO:0000256" key="3">
    <source>
        <dbReference type="ARBA" id="ARBA00022458"/>
    </source>
</evidence>
<dbReference type="PANTHER" id="PTHR42711:SF5">
    <property type="entry name" value="ABC TRANSPORTER ATP-BINDING PROTEIN NATA"/>
    <property type="match status" value="1"/>
</dbReference>
<evidence type="ECO:0000256" key="5">
    <source>
        <dbReference type="ARBA" id="ARBA00022840"/>
    </source>
</evidence>
<dbReference type="SMART" id="SM00382">
    <property type="entry name" value="AAA"/>
    <property type="match status" value="1"/>
</dbReference>
<dbReference type="InterPro" id="IPR003439">
    <property type="entry name" value="ABC_transporter-like_ATP-bd"/>
</dbReference>
<keyword evidence="5 7" id="KW-0067">ATP-binding</keyword>
<proteinExistence type="inferred from homology"/>
<dbReference type="SUPFAM" id="SSF52540">
    <property type="entry name" value="P-loop containing nucleoside triphosphate hydrolases"/>
    <property type="match status" value="1"/>
</dbReference>
<dbReference type="InterPro" id="IPR022467">
    <property type="entry name" value="ABC_transprt_ATP-bd_su_PQQ"/>
</dbReference>